<evidence type="ECO:0000313" key="2">
    <source>
        <dbReference type="EMBL" id="MBF8999698.1"/>
    </source>
</evidence>
<reference evidence="2 3" key="1">
    <citation type="submission" date="2020-11" db="EMBL/GenBank/DDBJ databases">
        <title>Vibrio nitrifigilis sp. nov., a marine nitrogen-fixing bacterium isolated from the lagoon sediment of an islet inside an atoll.</title>
        <authorList>
            <person name="Wang L.-T."/>
            <person name="Shieh W.Y."/>
        </authorList>
    </citation>
    <scope>NUCLEOTIDE SEQUENCE [LARGE SCALE GENOMIC DNA]</scope>
    <source>
        <strain evidence="2 3">NFV-1</strain>
    </source>
</reference>
<evidence type="ECO:0000313" key="3">
    <source>
        <dbReference type="Proteomes" id="UP000597206"/>
    </source>
</evidence>
<dbReference type="EMBL" id="JADPMR010000001">
    <property type="protein sequence ID" value="MBF8999698.1"/>
    <property type="molecule type" value="Genomic_DNA"/>
</dbReference>
<comment type="caution">
    <text evidence="2">The sequence shown here is derived from an EMBL/GenBank/DDBJ whole genome shotgun (WGS) entry which is preliminary data.</text>
</comment>
<organism evidence="2 3">
    <name type="scientific">Vibrio nitrifigilis</name>
    <dbReference type="NCBI Taxonomy" id="2789781"/>
    <lineage>
        <taxon>Bacteria</taxon>
        <taxon>Pseudomonadati</taxon>
        <taxon>Pseudomonadota</taxon>
        <taxon>Gammaproteobacteria</taxon>
        <taxon>Vibrionales</taxon>
        <taxon>Vibrionaceae</taxon>
        <taxon>Vibrio</taxon>
    </lineage>
</organism>
<dbReference type="InterPro" id="IPR056133">
    <property type="entry name" value="DUF7716"/>
</dbReference>
<keyword evidence="3" id="KW-1185">Reference proteome</keyword>
<proteinExistence type="predicted"/>
<dbReference type="RefSeq" id="WP_196122715.1">
    <property type="nucleotide sequence ID" value="NZ_JADPMR010000001.1"/>
</dbReference>
<sequence length="116" mass="13505">MLVNKMQAYSFEEIIQILLASDDISFMDSLCFYTRDADDEISRLTKVFLDDYPDEDDDGDDLFSDFVLDNDLELFFYGEQFIDVITNLKEQGKTLNVDLIISACNYYLENDSFLDV</sequence>
<evidence type="ECO:0000259" key="1">
    <source>
        <dbReference type="Pfam" id="PF24832"/>
    </source>
</evidence>
<protein>
    <recommendedName>
        <fullName evidence="1">DUF7716 domain-containing protein</fullName>
    </recommendedName>
</protein>
<dbReference type="Proteomes" id="UP000597206">
    <property type="component" value="Unassembled WGS sequence"/>
</dbReference>
<dbReference type="Pfam" id="PF24832">
    <property type="entry name" value="DUF7716"/>
    <property type="match status" value="1"/>
</dbReference>
<feature type="domain" description="DUF7716" evidence="1">
    <location>
        <begin position="14"/>
        <end position="115"/>
    </location>
</feature>
<accession>A0ABS0GBB4</accession>
<gene>
    <name evidence="2" type="ORF">I1A42_03835</name>
</gene>
<name>A0ABS0GBB4_9VIBR</name>